<protein>
    <recommendedName>
        <fullName evidence="5">Coiled-coil domain-containing protein SCD2-like</fullName>
    </recommendedName>
</protein>
<dbReference type="PANTHER" id="PTHR31762:SF10">
    <property type="entry name" value="FAS-BINDING FACTOR-LIKE PROTEIN"/>
    <property type="match status" value="1"/>
</dbReference>
<evidence type="ECO:0008006" key="5">
    <source>
        <dbReference type="Google" id="ProtNLM"/>
    </source>
</evidence>
<proteinExistence type="predicted"/>
<keyword evidence="1" id="KW-0175">Coiled coil</keyword>
<organism evidence="3 4">
    <name type="scientific">Lithocarpus litseifolius</name>
    <dbReference type="NCBI Taxonomy" id="425828"/>
    <lineage>
        <taxon>Eukaryota</taxon>
        <taxon>Viridiplantae</taxon>
        <taxon>Streptophyta</taxon>
        <taxon>Embryophyta</taxon>
        <taxon>Tracheophyta</taxon>
        <taxon>Spermatophyta</taxon>
        <taxon>Magnoliopsida</taxon>
        <taxon>eudicotyledons</taxon>
        <taxon>Gunneridae</taxon>
        <taxon>Pentapetalae</taxon>
        <taxon>rosids</taxon>
        <taxon>fabids</taxon>
        <taxon>Fagales</taxon>
        <taxon>Fagaceae</taxon>
        <taxon>Lithocarpus</taxon>
    </lineage>
</organism>
<evidence type="ECO:0000313" key="4">
    <source>
        <dbReference type="Proteomes" id="UP001459277"/>
    </source>
</evidence>
<keyword evidence="4" id="KW-1185">Reference proteome</keyword>
<dbReference type="Proteomes" id="UP001459277">
    <property type="component" value="Unassembled WGS sequence"/>
</dbReference>
<comment type="caution">
    <text evidence="3">The sequence shown here is derived from an EMBL/GenBank/DDBJ whole genome shotgun (WGS) entry which is preliminary data.</text>
</comment>
<evidence type="ECO:0000313" key="3">
    <source>
        <dbReference type="EMBL" id="KAL0005744.1"/>
    </source>
</evidence>
<feature type="compositionally biased region" description="Acidic residues" evidence="2">
    <location>
        <begin position="63"/>
        <end position="72"/>
    </location>
</feature>
<gene>
    <name evidence="3" type="ORF">SO802_013305</name>
</gene>
<feature type="region of interest" description="Disordered" evidence="2">
    <location>
        <begin position="1"/>
        <end position="179"/>
    </location>
</feature>
<reference evidence="3 4" key="1">
    <citation type="submission" date="2024-01" db="EMBL/GenBank/DDBJ databases">
        <title>A telomere-to-telomere, gap-free genome of sweet tea (Lithocarpus litseifolius).</title>
        <authorList>
            <person name="Zhou J."/>
        </authorList>
    </citation>
    <scope>NUCLEOTIDE SEQUENCE [LARGE SCALE GENOMIC DNA]</scope>
    <source>
        <strain evidence="3">Zhou-2022a</strain>
        <tissue evidence="3">Leaf</tissue>
    </source>
</reference>
<evidence type="ECO:0000256" key="2">
    <source>
        <dbReference type="SAM" id="MobiDB-lite"/>
    </source>
</evidence>
<feature type="coiled-coil region" evidence="1">
    <location>
        <begin position="236"/>
        <end position="277"/>
    </location>
</feature>
<name>A0AAW2D639_9ROSI</name>
<evidence type="ECO:0000256" key="1">
    <source>
        <dbReference type="SAM" id="Coils"/>
    </source>
</evidence>
<accession>A0AAW2D639</accession>
<feature type="compositionally biased region" description="Polar residues" evidence="2">
    <location>
        <begin position="156"/>
        <end position="177"/>
    </location>
</feature>
<dbReference type="GO" id="GO:0000911">
    <property type="term" value="P:cytokinesis by cell plate formation"/>
    <property type="evidence" value="ECO:0007669"/>
    <property type="project" value="InterPro"/>
</dbReference>
<dbReference type="InterPro" id="IPR040321">
    <property type="entry name" value="SCD2-like"/>
</dbReference>
<dbReference type="PANTHER" id="PTHR31762">
    <property type="entry name" value="FAS-BINDING FACTOR-LIKE PROTEIN"/>
    <property type="match status" value="1"/>
</dbReference>
<feature type="coiled-coil region" evidence="1">
    <location>
        <begin position="301"/>
        <end position="331"/>
    </location>
</feature>
<sequence length="571" mass="63671">MDRMRPVYVRQKSTVGTPGAPSSPMMSPLHRHARSGSTGVANLKKQKAAAQRLAQVMAHQQADEDDEEDDLFNDYSSVSVGSIGLAGGRSMRSRSPLPAPSVQEQPPPVNSSSGGRSSLSVNYVEQPSSGRSISAGRPSQSSNSVEQPLSARAVTTGRSSLPTNSIEQPPSARSTSAARPLLGVKPVPLVPSSVPISLRPTFSNIPPDVPIDNRRDKRMSLDFGSMNLKETSNQYSSALQDELDMLQEENESLLEKLRLAEERSEEAEERARQLEKQFSLQAALRVAAQNHGSSSEIIALRTEAESARDEATYALEQLQEAEDELKSLRIMTQRMILTQEEMEEVVLKRCWLARYWSFCVQHGIHEEIAGARYEYWSSFAPLPFDVVLAAGQRAKEEIVNDDLEEKEKVPSDSNGLSGEGNIENILLVEKGLRELASLKVEEAVALEMAQKRRPSSLKSGSTDEVKLPSEGQFEAFELSPEECEDVLFRQAWLTYFWRRAKIHGLEPDIADERLQFWINHQTKSPTSHDAVDVEKGFMELRKLGIETQLWEESRKWLEQDSLSKPHSQSDF</sequence>
<dbReference type="AlphaFoldDB" id="A0AAW2D639"/>
<feature type="compositionally biased region" description="Low complexity" evidence="2">
    <location>
        <begin position="111"/>
        <end position="120"/>
    </location>
</feature>
<dbReference type="EMBL" id="JAZDWU010000004">
    <property type="protein sequence ID" value="KAL0005744.1"/>
    <property type="molecule type" value="Genomic_DNA"/>
</dbReference>
<feature type="compositionally biased region" description="Polar residues" evidence="2">
    <location>
        <begin position="121"/>
        <end position="147"/>
    </location>
</feature>